<keyword evidence="4" id="KW-1185">Reference proteome</keyword>
<keyword evidence="1" id="KW-0472">Membrane</keyword>
<evidence type="ECO:0000256" key="1">
    <source>
        <dbReference type="SAM" id="Phobius"/>
    </source>
</evidence>
<protein>
    <submittedName>
        <fullName evidence="3">Phosphatidylglycerophosphatase A</fullName>
    </submittedName>
</protein>
<dbReference type="Pfam" id="PF04608">
    <property type="entry name" value="PgpA"/>
    <property type="match status" value="1"/>
</dbReference>
<organism evidence="3 4">
    <name type="scientific">Desulfofustis limnaeus</name>
    <dbReference type="NCBI Taxonomy" id="2740163"/>
    <lineage>
        <taxon>Bacteria</taxon>
        <taxon>Pseudomonadati</taxon>
        <taxon>Thermodesulfobacteriota</taxon>
        <taxon>Desulfobulbia</taxon>
        <taxon>Desulfobulbales</taxon>
        <taxon>Desulfocapsaceae</taxon>
        <taxon>Desulfofustis</taxon>
    </lineage>
</organism>
<dbReference type="PANTHER" id="PTHR36305:SF1">
    <property type="entry name" value="PHOSPHATIDYLGLYCEROPHOSPHATASE A"/>
    <property type="match status" value="1"/>
</dbReference>
<dbReference type="Proteomes" id="UP000830055">
    <property type="component" value="Chromosome"/>
</dbReference>
<evidence type="ECO:0000313" key="4">
    <source>
        <dbReference type="Proteomes" id="UP000830055"/>
    </source>
</evidence>
<feature type="transmembrane region" description="Helical" evidence="1">
    <location>
        <begin position="125"/>
        <end position="149"/>
    </location>
</feature>
<proteinExistence type="predicted"/>
<feature type="domain" description="YutG/PgpA" evidence="2">
    <location>
        <begin position="8"/>
        <end position="144"/>
    </location>
</feature>
<dbReference type="InterPro" id="IPR036681">
    <property type="entry name" value="PgpA-like_sf"/>
</dbReference>
<gene>
    <name evidence="3" type="ORF">DPPLL_31660</name>
</gene>
<evidence type="ECO:0000313" key="3">
    <source>
        <dbReference type="EMBL" id="BDD88801.1"/>
    </source>
</evidence>
<reference evidence="3 4" key="1">
    <citation type="submission" date="2022-01" db="EMBL/GenBank/DDBJ databases">
        <title>Desulfofustis limnae sp. nov., a novel mesophilic sulfate-reducing bacterium isolated from marsh soil.</title>
        <authorList>
            <person name="Watanabe M."/>
            <person name="Takahashi A."/>
            <person name="Kojima H."/>
            <person name="Fukui M."/>
        </authorList>
    </citation>
    <scope>NUCLEOTIDE SEQUENCE [LARGE SCALE GENOMIC DNA]</scope>
    <source>
        <strain evidence="3 4">PPLL</strain>
    </source>
</reference>
<dbReference type="InterPro" id="IPR007686">
    <property type="entry name" value="YutG/PgpA"/>
</dbReference>
<dbReference type="SUPFAM" id="SSF101307">
    <property type="entry name" value="YutG-like"/>
    <property type="match status" value="1"/>
</dbReference>
<keyword evidence="1" id="KW-1133">Transmembrane helix</keyword>
<dbReference type="EMBL" id="AP025516">
    <property type="protein sequence ID" value="BDD88801.1"/>
    <property type="molecule type" value="Genomic_DNA"/>
</dbReference>
<accession>A0ABN6M7G1</accession>
<dbReference type="PIRSF" id="PIRSF006162">
    <property type="entry name" value="PgpA"/>
    <property type="match status" value="1"/>
</dbReference>
<keyword evidence="1" id="KW-0812">Transmembrane</keyword>
<dbReference type="RefSeq" id="WP_284152136.1">
    <property type="nucleotide sequence ID" value="NZ_AP025516.1"/>
</dbReference>
<sequence>MDRVIVAIATGLYTGMIPKAPGTWGSAFALIPWFFCRNLSVTHYLLLLVGLFVVGFLCAGSAEKIIDRPDPGCIVIDEVLGMFVTLMLAPAHPLAWLAGFVLFRIFDITKPFPVSWLDSHLHGGIGIMADDIVAGLYACACLQLGWLMLTSFS</sequence>
<feature type="transmembrane region" description="Helical" evidence="1">
    <location>
        <begin position="79"/>
        <end position="105"/>
    </location>
</feature>
<dbReference type="PANTHER" id="PTHR36305">
    <property type="entry name" value="PHOSPHATIDYLGLYCEROPHOSPHATASE A"/>
    <property type="match status" value="1"/>
</dbReference>
<evidence type="ECO:0000259" key="2">
    <source>
        <dbReference type="Pfam" id="PF04608"/>
    </source>
</evidence>
<feature type="transmembrane region" description="Helical" evidence="1">
    <location>
        <begin position="12"/>
        <end position="35"/>
    </location>
</feature>
<name>A0ABN6M7G1_9BACT</name>
<dbReference type="CDD" id="cd06971">
    <property type="entry name" value="PgpA"/>
    <property type="match status" value="1"/>
</dbReference>
<dbReference type="InterPro" id="IPR026037">
    <property type="entry name" value="PgpA"/>
</dbReference>
<feature type="transmembrane region" description="Helical" evidence="1">
    <location>
        <begin position="41"/>
        <end position="59"/>
    </location>
</feature>
<dbReference type="Gene3D" id="1.10.3760.10">
    <property type="entry name" value="PgpA-like"/>
    <property type="match status" value="1"/>
</dbReference>